<feature type="compositionally biased region" description="Low complexity" evidence="1">
    <location>
        <begin position="486"/>
        <end position="495"/>
    </location>
</feature>
<dbReference type="Proteomes" id="UP000887560">
    <property type="component" value="Unplaced"/>
</dbReference>
<feature type="region of interest" description="Disordered" evidence="1">
    <location>
        <begin position="251"/>
        <end position="289"/>
    </location>
</feature>
<feature type="compositionally biased region" description="Low complexity" evidence="1">
    <location>
        <begin position="251"/>
        <end position="260"/>
    </location>
</feature>
<evidence type="ECO:0000313" key="3">
    <source>
        <dbReference type="WBParaSite" id="scf7180000424855.g14177"/>
    </source>
</evidence>
<feature type="compositionally biased region" description="Pro residues" evidence="1">
    <location>
        <begin position="261"/>
        <end position="270"/>
    </location>
</feature>
<feature type="compositionally biased region" description="Polar residues" evidence="1">
    <location>
        <begin position="581"/>
        <end position="605"/>
    </location>
</feature>
<organism evidence="2 3">
    <name type="scientific">Meloidogyne floridensis</name>
    <dbReference type="NCBI Taxonomy" id="298350"/>
    <lineage>
        <taxon>Eukaryota</taxon>
        <taxon>Metazoa</taxon>
        <taxon>Ecdysozoa</taxon>
        <taxon>Nematoda</taxon>
        <taxon>Chromadorea</taxon>
        <taxon>Rhabditida</taxon>
        <taxon>Tylenchina</taxon>
        <taxon>Tylenchomorpha</taxon>
        <taxon>Tylenchoidea</taxon>
        <taxon>Meloidogynidae</taxon>
        <taxon>Meloidogyninae</taxon>
        <taxon>Meloidogyne</taxon>
    </lineage>
</organism>
<keyword evidence="2" id="KW-1185">Reference proteome</keyword>
<feature type="region of interest" description="Disordered" evidence="1">
    <location>
        <begin position="486"/>
        <end position="507"/>
    </location>
</feature>
<protein>
    <submittedName>
        <fullName evidence="3">Protein MON2 homolog</fullName>
    </submittedName>
</protein>
<evidence type="ECO:0000313" key="2">
    <source>
        <dbReference type="Proteomes" id="UP000887560"/>
    </source>
</evidence>
<evidence type="ECO:0000256" key="1">
    <source>
        <dbReference type="SAM" id="MobiDB-lite"/>
    </source>
</evidence>
<feature type="compositionally biased region" description="Basic and acidic residues" evidence="1">
    <location>
        <begin position="608"/>
        <end position="621"/>
    </location>
</feature>
<reference evidence="3" key="1">
    <citation type="submission" date="2022-11" db="UniProtKB">
        <authorList>
            <consortium name="WormBaseParasite"/>
        </authorList>
    </citation>
    <scope>IDENTIFICATION</scope>
</reference>
<name>A0A915PGE4_9BILA</name>
<sequence>MSSATSPLSPPPRATSAPISTLNLNSFSDSTSESLSINFARNKKAQMAARALFELVHNYGDNLREGWKNVLDCLIYLLRANLLPPKLLELEDFVDIRGIVTIKEKFKRPQILPKKEESGLFSWLGLSVSSISSEADLNKKQINEEEQQLCNSAISLISECHPEQLITDSRYLTTSAFTELINNIIHCSFAIAPIQSKTQQIDLNNEQVVQNYESQGSQSQDDDSIVDLSSAAAALLPEEQQILEKQIPENNKISPLNSPSKSPPPPPLPPQLLSQSSLSINDDKKSGDEQQPIIQQQNLIYQYSPIKLTLDEEEALIFLLELMINIVLENRDRLAQVWPLVRDHLQWLLSPDFAQNKQITERSIIALIRIANRNLFRLGHPQQNVKTPLSPPPLPSAPRTALTKSVVIVVEDEQTQQDNGWPSDLLLFSQQIANGLQQLLRANAANVHSAEHWAMFFSILEAVGAAAYQDDDFDLNSTKPSEMCFSPLTSPQQPSQQPPPSDKSLSFASGSSLYKRGTIVLAPNLSRHDSAAFLKVVETLGFLGRDAVHITPENFGLFIHCLRMMVEASMDGGKYSTPIQSLTITSPTSPNKQTGNSSSNTSSKQFHVPHENSQKQRKTNEDASGDLTESE</sequence>
<proteinExistence type="predicted"/>
<feature type="compositionally biased region" description="Low complexity" evidence="1">
    <location>
        <begin position="271"/>
        <end position="280"/>
    </location>
</feature>
<dbReference type="AlphaFoldDB" id="A0A915PGE4"/>
<accession>A0A915PGE4</accession>
<dbReference type="WBParaSite" id="scf7180000424855.g14177">
    <property type="protein sequence ID" value="scf7180000424855.g14177"/>
    <property type="gene ID" value="scf7180000424855.g14177"/>
</dbReference>
<feature type="region of interest" description="Disordered" evidence="1">
    <location>
        <begin position="581"/>
        <end position="631"/>
    </location>
</feature>